<protein>
    <submittedName>
        <fullName evidence="2">Acyltransferase</fullName>
    </submittedName>
</protein>
<sequence length="473" mass="55008">MNFEKKKANISVDKLPKRLVSLDILRGVAIFGVILVHVSYKLFDASWLMDSFYSGNLSFSPFTWFLIVLLGYFGTWHGFFLFISAIVNSLTFSKKARMEHDMKKLLKKNVAGGVVIVFIGYLVEGLGYWGYFGTAIRSGDWSNFRPFLSENFWIQTLQIIGFALIINGFILFFLLKNEGYKKIKRYILIYVILIFLVLFSTPFLNDLISNNYIPGWPDIYVVSHYFTFKTMLLNIVIGPKFPLLPFLVSSFVGTIIGLFLSEPNPKRKGLLYFVLSGLLMIFLGSILIVIGFRFPSLSQKYHIFTFTTIENTPSIGSYLVRLGGQIILVMILLNQIEFRGRGEKVANKKMVKFFRRWSTLSLTIYSFNILELLPRWILSVIIRKSTGINLMKHYVIPKEYFYLIVFIDFYVLLFYELIIQILLKLKMRGSFEWAYVKLLNAFSTIKSNKLKHDLIQENVYWINYKQETVSYSD</sequence>
<feature type="transmembrane region" description="Helical" evidence="1">
    <location>
        <begin position="187"/>
        <end position="204"/>
    </location>
</feature>
<dbReference type="AlphaFoldDB" id="A0A9Y1BST7"/>
<feature type="transmembrane region" description="Helical" evidence="1">
    <location>
        <begin position="315"/>
        <end position="336"/>
    </location>
</feature>
<feature type="transmembrane region" description="Helical" evidence="1">
    <location>
        <begin position="272"/>
        <end position="295"/>
    </location>
</feature>
<feature type="transmembrane region" description="Helical" evidence="1">
    <location>
        <begin position="24"/>
        <end position="43"/>
    </location>
</feature>
<feature type="transmembrane region" description="Helical" evidence="1">
    <location>
        <begin position="400"/>
        <end position="423"/>
    </location>
</feature>
<organism evidence="2">
    <name type="scientific">Candidatus Heimdallarchaeum endolithica</name>
    <dbReference type="NCBI Taxonomy" id="2876572"/>
    <lineage>
        <taxon>Archaea</taxon>
        <taxon>Promethearchaeati</taxon>
        <taxon>Candidatus Heimdallarchaeota</taxon>
        <taxon>Candidatus Heimdallarchaeia (ex Rinke et al. 2021) (nom. nud.)</taxon>
        <taxon>Candidatus Heimdallarchaeales</taxon>
        <taxon>Candidatus Heimdallarchaeaceae</taxon>
        <taxon>Candidatus Heimdallarchaeum</taxon>
    </lineage>
</organism>
<accession>A0A9Y1BST7</accession>
<evidence type="ECO:0000313" key="2">
    <source>
        <dbReference type="EMBL" id="UJG44437.1"/>
    </source>
</evidence>
<reference evidence="2" key="1">
    <citation type="journal article" date="2022" name="Nat. Microbiol.">
        <title>Unique mobile elements and scalable gene flow at the prokaryote-eukaryote boundary revealed by circularized Asgard archaea genomes.</title>
        <authorList>
            <person name="Wu F."/>
            <person name="Speth D.R."/>
            <person name="Philosof A."/>
            <person name="Cremiere A."/>
            <person name="Narayanan A."/>
            <person name="Barco R.A."/>
            <person name="Connon S.A."/>
            <person name="Amend J.P."/>
            <person name="Antoshechkin I.A."/>
            <person name="Orphan V.J."/>
        </authorList>
    </citation>
    <scope>NUCLEOTIDE SEQUENCE</scope>
    <source>
        <strain evidence="2">PR6</strain>
    </source>
</reference>
<feature type="transmembrane region" description="Helical" evidence="1">
    <location>
        <begin position="241"/>
        <end position="260"/>
    </location>
</feature>
<keyword evidence="2" id="KW-0012">Acyltransferase</keyword>
<keyword evidence="1" id="KW-1133">Transmembrane helix</keyword>
<dbReference type="GO" id="GO:0016746">
    <property type="term" value="F:acyltransferase activity"/>
    <property type="evidence" value="ECO:0007669"/>
    <property type="project" value="UniProtKB-KW"/>
</dbReference>
<feature type="transmembrane region" description="Helical" evidence="1">
    <location>
        <begin position="63"/>
        <end position="90"/>
    </location>
</feature>
<feature type="transmembrane region" description="Helical" evidence="1">
    <location>
        <begin position="110"/>
        <end position="132"/>
    </location>
</feature>
<dbReference type="EMBL" id="CP084167">
    <property type="protein sequence ID" value="UJG44437.1"/>
    <property type="molecule type" value="Genomic_DNA"/>
</dbReference>
<gene>
    <name evidence="2" type="ORF">K9W46_04465</name>
</gene>
<name>A0A9Y1BST7_9ARCH</name>
<feature type="transmembrane region" description="Helical" evidence="1">
    <location>
        <begin position="152"/>
        <end position="175"/>
    </location>
</feature>
<feature type="transmembrane region" description="Helical" evidence="1">
    <location>
        <begin position="357"/>
        <end position="377"/>
    </location>
</feature>
<keyword evidence="2" id="KW-0808">Transferase</keyword>
<evidence type="ECO:0000256" key="1">
    <source>
        <dbReference type="SAM" id="Phobius"/>
    </source>
</evidence>
<dbReference type="Proteomes" id="UP001200513">
    <property type="component" value="Chromosome"/>
</dbReference>
<keyword evidence="1" id="KW-0812">Transmembrane</keyword>
<keyword evidence="1" id="KW-0472">Membrane</keyword>
<proteinExistence type="predicted"/>